<dbReference type="AlphaFoldDB" id="A0A8X8AIW7"/>
<dbReference type="GO" id="GO:0000981">
    <property type="term" value="F:DNA-binding transcription factor activity, RNA polymerase II-specific"/>
    <property type="evidence" value="ECO:0007669"/>
    <property type="project" value="TreeGrafter"/>
</dbReference>
<comment type="caution">
    <text evidence="11">The sequence shown here is derived from an EMBL/GenBank/DDBJ whole genome shotgun (WGS) entry which is preliminary data.</text>
</comment>
<keyword evidence="6" id="KW-0238">DNA-binding</keyword>
<dbReference type="PROSITE" id="PS50888">
    <property type="entry name" value="BHLH"/>
    <property type="match status" value="1"/>
</dbReference>
<keyword evidence="3" id="KW-0547">Nucleotide-binding</keyword>
<evidence type="ECO:0000259" key="10">
    <source>
        <dbReference type="PROSITE" id="PS50888"/>
    </source>
</evidence>
<name>A0A8X8AIW7_POPTO</name>
<feature type="region of interest" description="Disordered" evidence="9">
    <location>
        <begin position="112"/>
        <end position="152"/>
    </location>
</feature>
<dbReference type="InterPro" id="IPR011598">
    <property type="entry name" value="bHLH_dom"/>
</dbReference>
<dbReference type="Pfam" id="PF18052">
    <property type="entry name" value="Rx_N"/>
    <property type="match status" value="1"/>
</dbReference>
<feature type="compositionally biased region" description="Polar residues" evidence="9">
    <location>
        <begin position="112"/>
        <end position="134"/>
    </location>
</feature>
<organism evidence="11 12">
    <name type="scientific">Populus tomentosa</name>
    <name type="common">Chinese white poplar</name>
    <dbReference type="NCBI Taxonomy" id="118781"/>
    <lineage>
        <taxon>Eukaryota</taxon>
        <taxon>Viridiplantae</taxon>
        <taxon>Streptophyta</taxon>
        <taxon>Embryophyta</taxon>
        <taxon>Tracheophyta</taxon>
        <taxon>Spermatophyta</taxon>
        <taxon>Magnoliopsida</taxon>
        <taxon>eudicotyledons</taxon>
        <taxon>Gunneridae</taxon>
        <taxon>Pentapetalae</taxon>
        <taxon>rosids</taxon>
        <taxon>fabids</taxon>
        <taxon>Malpighiales</taxon>
        <taxon>Salicaceae</taxon>
        <taxon>Saliceae</taxon>
        <taxon>Populus</taxon>
    </lineage>
</organism>
<dbReference type="GO" id="GO:0000166">
    <property type="term" value="F:nucleotide binding"/>
    <property type="evidence" value="ECO:0007669"/>
    <property type="project" value="UniProtKB-KW"/>
</dbReference>
<dbReference type="PANTHER" id="PTHR16223:SF279">
    <property type="entry name" value="TRANSCRIPTION FACTOR BHLH122"/>
    <property type="match status" value="1"/>
</dbReference>
<dbReference type="GO" id="GO:0046983">
    <property type="term" value="F:protein dimerization activity"/>
    <property type="evidence" value="ECO:0007669"/>
    <property type="project" value="InterPro"/>
</dbReference>
<keyword evidence="4" id="KW-0611">Plant defense</keyword>
<dbReference type="GO" id="GO:0000978">
    <property type="term" value="F:RNA polymerase II cis-regulatory region sequence-specific DNA binding"/>
    <property type="evidence" value="ECO:0007669"/>
    <property type="project" value="TreeGrafter"/>
</dbReference>
<comment type="subcellular location">
    <subcellularLocation>
        <location evidence="1">Nucleus</location>
    </subcellularLocation>
</comment>
<evidence type="ECO:0000256" key="7">
    <source>
        <dbReference type="ARBA" id="ARBA00023163"/>
    </source>
</evidence>
<accession>A0A8X8AIW7</accession>
<evidence type="ECO:0000256" key="9">
    <source>
        <dbReference type="SAM" id="MobiDB-lite"/>
    </source>
</evidence>
<evidence type="ECO:0000256" key="2">
    <source>
        <dbReference type="ARBA" id="ARBA00022737"/>
    </source>
</evidence>
<evidence type="ECO:0000256" key="3">
    <source>
        <dbReference type="ARBA" id="ARBA00022741"/>
    </source>
</evidence>
<dbReference type="Pfam" id="PF00010">
    <property type="entry name" value="HLH"/>
    <property type="match status" value="1"/>
</dbReference>
<dbReference type="GO" id="GO:0006952">
    <property type="term" value="P:defense response"/>
    <property type="evidence" value="ECO:0007669"/>
    <property type="project" value="UniProtKB-KW"/>
</dbReference>
<feature type="region of interest" description="Disordered" evidence="9">
    <location>
        <begin position="207"/>
        <end position="249"/>
    </location>
</feature>
<gene>
    <name evidence="11" type="ORF">POTOM_003704</name>
</gene>
<feature type="domain" description="BHLH" evidence="10">
    <location>
        <begin position="340"/>
        <end position="390"/>
    </location>
</feature>
<evidence type="ECO:0000256" key="8">
    <source>
        <dbReference type="ARBA" id="ARBA00023242"/>
    </source>
</evidence>
<dbReference type="PANTHER" id="PTHR16223">
    <property type="entry name" value="TRANSCRIPTION FACTOR BHLH83-RELATED"/>
    <property type="match status" value="1"/>
</dbReference>
<dbReference type="Proteomes" id="UP000886885">
    <property type="component" value="Chromosome 1D"/>
</dbReference>
<dbReference type="InterPro" id="IPR041118">
    <property type="entry name" value="Rx_N"/>
</dbReference>
<protein>
    <recommendedName>
        <fullName evidence="10">BHLH domain-containing protein</fullName>
    </recommendedName>
</protein>
<feature type="compositionally biased region" description="Polar residues" evidence="9">
    <location>
        <begin position="141"/>
        <end position="152"/>
    </location>
</feature>
<dbReference type="FunFam" id="4.10.280.10:FF:000021">
    <property type="entry name" value="Transcription factor bHLH130 family"/>
    <property type="match status" value="1"/>
</dbReference>
<evidence type="ECO:0000256" key="5">
    <source>
        <dbReference type="ARBA" id="ARBA00023015"/>
    </source>
</evidence>
<feature type="region of interest" description="Disordered" evidence="9">
    <location>
        <begin position="504"/>
        <end position="527"/>
    </location>
</feature>
<dbReference type="OrthoDB" id="2019494at2759"/>
<feature type="compositionally biased region" description="Polar residues" evidence="9">
    <location>
        <begin position="517"/>
        <end position="527"/>
    </location>
</feature>
<dbReference type="SMART" id="SM00353">
    <property type="entry name" value="HLH"/>
    <property type="match status" value="1"/>
</dbReference>
<evidence type="ECO:0000256" key="1">
    <source>
        <dbReference type="ARBA" id="ARBA00004123"/>
    </source>
</evidence>
<sequence length="527" mass="59258">MEHQHHFLHGHNEHQQIHQKQMNPGLTRYQSAPSSYLSNILDRDFCEEFLNRPASPETERILARFLASSSDNTENISSQNLCEIKQDSPEAVLQTNQQPQMVAAMNNLGSDTRLQQQQQSNYSASQGFYQNQSKPPLPDQKSGSGMNYRSMNSMGMERLPSMKTSRNNSNLVRHSSSPAGLFSNINSEFENGYAVLRGMGDLGAGNRDTNYSAASRPPPSSGRMGPVAEMGNKNMGENSPESGGYGETRSSNYVSGYPIGSWDDSAMLSAGSKGHLTDDDTTVLSGLNASETQNEEGGNRPPMLARHMSLPKTAAEISAIEKFLQFQDSVPCRTRAKRGCATHPRSIAERVRRTRISERMRKLQDLVPNMDKQTNTSDMLDLAVDYIKDLQRQVQTLSEIRARKSQRNRKLACENSWIQLDEESWSDRGRGMKNLVEWFREQIPSINKVLIDVEEKQITDADVKAWLDDLNDSVLKLMTSWMQWRYGRVANRVGSGNFGATKGWPWPDGPQWRNPAIRQNANSFSDR</sequence>
<dbReference type="GO" id="GO:0005634">
    <property type="term" value="C:nucleus"/>
    <property type="evidence" value="ECO:0007669"/>
    <property type="project" value="UniProtKB-SubCell"/>
</dbReference>
<proteinExistence type="predicted"/>
<keyword evidence="12" id="KW-1185">Reference proteome</keyword>
<keyword evidence="5" id="KW-0805">Transcription regulation</keyword>
<evidence type="ECO:0000256" key="6">
    <source>
        <dbReference type="ARBA" id="ARBA00023125"/>
    </source>
</evidence>
<keyword evidence="2" id="KW-0677">Repeat</keyword>
<keyword evidence="8" id="KW-0539">Nucleus</keyword>
<dbReference type="InterPro" id="IPR045843">
    <property type="entry name" value="IND-like"/>
</dbReference>
<reference evidence="11" key="1">
    <citation type="journal article" date="2020" name="bioRxiv">
        <title>Hybrid origin of Populus tomentosa Carr. identified through genome sequencing and phylogenomic analysis.</title>
        <authorList>
            <person name="An X."/>
            <person name="Gao K."/>
            <person name="Chen Z."/>
            <person name="Li J."/>
            <person name="Yang X."/>
            <person name="Yang X."/>
            <person name="Zhou J."/>
            <person name="Guo T."/>
            <person name="Zhao T."/>
            <person name="Huang S."/>
            <person name="Miao D."/>
            <person name="Khan W.U."/>
            <person name="Rao P."/>
            <person name="Ye M."/>
            <person name="Lei B."/>
            <person name="Liao W."/>
            <person name="Wang J."/>
            <person name="Ji L."/>
            <person name="Li Y."/>
            <person name="Guo B."/>
            <person name="Mustafa N.S."/>
            <person name="Li S."/>
            <person name="Yun Q."/>
            <person name="Keller S.R."/>
            <person name="Mao J."/>
            <person name="Zhang R."/>
            <person name="Strauss S.H."/>
        </authorList>
    </citation>
    <scope>NUCLEOTIDE SEQUENCE</scope>
    <source>
        <strain evidence="11">GM15</strain>
        <tissue evidence="11">Leaf</tissue>
    </source>
</reference>
<dbReference type="EMBL" id="JAAWWB010000002">
    <property type="protein sequence ID" value="KAG6787661.1"/>
    <property type="molecule type" value="Genomic_DNA"/>
</dbReference>
<evidence type="ECO:0000313" key="12">
    <source>
        <dbReference type="Proteomes" id="UP000886885"/>
    </source>
</evidence>
<evidence type="ECO:0000313" key="11">
    <source>
        <dbReference type="EMBL" id="KAG6787661.1"/>
    </source>
</evidence>
<keyword evidence="7" id="KW-0804">Transcription</keyword>
<evidence type="ECO:0000256" key="4">
    <source>
        <dbReference type="ARBA" id="ARBA00022821"/>
    </source>
</evidence>